<evidence type="ECO:0000313" key="2">
    <source>
        <dbReference type="EMBL" id="KAH9375976.1"/>
    </source>
</evidence>
<reference evidence="2 3" key="1">
    <citation type="journal article" date="2020" name="Cell">
        <title>Large-Scale Comparative Analyses of Tick Genomes Elucidate Their Genetic Diversity and Vector Capacities.</title>
        <authorList>
            <consortium name="Tick Genome and Microbiome Consortium (TIGMIC)"/>
            <person name="Jia N."/>
            <person name="Wang J."/>
            <person name="Shi W."/>
            <person name="Du L."/>
            <person name="Sun Y."/>
            <person name="Zhan W."/>
            <person name="Jiang J.F."/>
            <person name="Wang Q."/>
            <person name="Zhang B."/>
            <person name="Ji P."/>
            <person name="Bell-Sakyi L."/>
            <person name="Cui X.M."/>
            <person name="Yuan T.T."/>
            <person name="Jiang B.G."/>
            <person name="Yang W.F."/>
            <person name="Lam T.T."/>
            <person name="Chang Q.C."/>
            <person name="Ding S.J."/>
            <person name="Wang X.J."/>
            <person name="Zhu J.G."/>
            <person name="Ruan X.D."/>
            <person name="Zhao L."/>
            <person name="Wei J.T."/>
            <person name="Ye R.Z."/>
            <person name="Que T.C."/>
            <person name="Du C.H."/>
            <person name="Zhou Y.H."/>
            <person name="Cheng J.X."/>
            <person name="Dai P.F."/>
            <person name="Guo W.B."/>
            <person name="Han X.H."/>
            <person name="Huang E.J."/>
            <person name="Li L.F."/>
            <person name="Wei W."/>
            <person name="Gao Y.C."/>
            <person name="Liu J.Z."/>
            <person name="Shao H.Z."/>
            <person name="Wang X."/>
            <person name="Wang C.C."/>
            <person name="Yang T.C."/>
            <person name="Huo Q.B."/>
            <person name="Li W."/>
            <person name="Chen H.Y."/>
            <person name="Chen S.E."/>
            <person name="Zhou L.G."/>
            <person name="Ni X.B."/>
            <person name="Tian J.H."/>
            <person name="Sheng Y."/>
            <person name="Liu T."/>
            <person name="Pan Y.S."/>
            <person name="Xia L.Y."/>
            <person name="Li J."/>
            <person name="Zhao F."/>
            <person name="Cao W.C."/>
        </authorList>
    </citation>
    <scope>NUCLEOTIDE SEQUENCE [LARGE SCALE GENOMIC DNA]</scope>
    <source>
        <strain evidence="2">HaeL-2018</strain>
    </source>
</reference>
<evidence type="ECO:0000313" key="3">
    <source>
        <dbReference type="Proteomes" id="UP000821853"/>
    </source>
</evidence>
<feature type="domain" description="Proteasome activator Blm10 middle HEAT repeats region" evidence="1">
    <location>
        <begin position="26"/>
        <end position="109"/>
    </location>
</feature>
<dbReference type="GO" id="GO:0010499">
    <property type="term" value="P:proteasomal ubiquitin-independent protein catabolic process"/>
    <property type="evidence" value="ECO:0007669"/>
    <property type="project" value="TreeGrafter"/>
</dbReference>
<dbReference type="GO" id="GO:0016504">
    <property type="term" value="F:peptidase activator activity"/>
    <property type="evidence" value="ECO:0007669"/>
    <property type="project" value="InterPro"/>
</dbReference>
<evidence type="ECO:0000259" key="1">
    <source>
        <dbReference type="Pfam" id="PF16507"/>
    </source>
</evidence>
<dbReference type="AlphaFoldDB" id="A0A9J6GN19"/>
<dbReference type="EMBL" id="JABSTR010000007">
    <property type="protein sequence ID" value="KAH9375976.1"/>
    <property type="molecule type" value="Genomic_DNA"/>
</dbReference>
<accession>A0A9J6GN19</accession>
<keyword evidence="3" id="KW-1185">Reference proteome</keyword>
<dbReference type="VEuPathDB" id="VectorBase:HLOH_055765"/>
<dbReference type="PANTHER" id="PTHR32170">
    <property type="entry name" value="PROTEASOME ACTIVATOR COMPLEX SUBUNIT 4"/>
    <property type="match status" value="1"/>
</dbReference>
<dbReference type="InterPro" id="IPR035309">
    <property type="entry name" value="PSME4"/>
</dbReference>
<organism evidence="2 3">
    <name type="scientific">Haemaphysalis longicornis</name>
    <name type="common">Bush tick</name>
    <dbReference type="NCBI Taxonomy" id="44386"/>
    <lineage>
        <taxon>Eukaryota</taxon>
        <taxon>Metazoa</taxon>
        <taxon>Ecdysozoa</taxon>
        <taxon>Arthropoda</taxon>
        <taxon>Chelicerata</taxon>
        <taxon>Arachnida</taxon>
        <taxon>Acari</taxon>
        <taxon>Parasitiformes</taxon>
        <taxon>Ixodida</taxon>
        <taxon>Ixodoidea</taxon>
        <taxon>Ixodidae</taxon>
        <taxon>Haemaphysalinae</taxon>
        <taxon>Haemaphysalis</taxon>
    </lineage>
</organism>
<proteinExistence type="predicted"/>
<dbReference type="GO" id="GO:0070628">
    <property type="term" value="F:proteasome binding"/>
    <property type="evidence" value="ECO:0007669"/>
    <property type="project" value="InterPro"/>
</dbReference>
<dbReference type="PANTHER" id="PTHR32170:SF3">
    <property type="entry name" value="PROTEASOME ACTIVATOR COMPLEX SUBUNIT 4"/>
    <property type="match status" value="1"/>
</dbReference>
<dbReference type="Pfam" id="PF16507">
    <property type="entry name" value="HEAT_PSME4_mid"/>
    <property type="match status" value="1"/>
</dbReference>
<dbReference type="GO" id="GO:0005634">
    <property type="term" value="C:nucleus"/>
    <property type="evidence" value="ECO:0007669"/>
    <property type="project" value="TreeGrafter"/>
</dbReference>
<dbReference type="GO" id="GO:0005829">
    <property type="term" value="C:cytosol"/>
    <property type="evidence" value="ECO:0007669"/>
    <property type="project" value="TreeGrafter"/>
</dbReference>
<dbReference type="InterPro" id="IPR032430">
    <property type="entry name" value="Blm10_mid"/>
</dbReference>
<name>A0A9J6GN19_HAELO</name>
<sequence>MHLVSLHCFSEWPEQGCSLSPSPTHAVVETCRERYREPSWEPCVPESHRLSDDDLTTFVETVLPVVLVGMYAPGGSAKSSEALKNLAMLRPQLVIPPLIERYTPGMCPLRNRRKVGFTPTLLSDQSA</sequence>
<dbReference type="Proteomes" id="UP000821853">
    <property type="component" value="Chromosome 5"/>
</dbReference>
<protein>
    <recommendedName>
        <fullName evidence="1">Proteasome activator Blm10 middle HEAT repeats region domain-containing protein</fullName>
    </recommendedName>
</protein>
<comment type="caution">
    <text evidence="2">The sequence shown here is derived from an EMBL/GenBank/DDBJ whole genome shotgun (WGS) entry which is preliminary data.</text>
</comment>
<dbReference type="OrthoDB" id="6511336at2759"/>
<gene>
    <name evidence="2" type="ORF">HPB48_016567</name>
</gene>